<evidence type="ECO:0000313" key="2">
    <source>
        <dbReference type="Proteomes" id="UP000429232"/>
    </source>
</evidence>
<sequence length="135" mass="15389">MKLLAIIIGLFLGAAFSQKKLDIDFIGTWTVKDVNIDQTNKMMKNPGMINMFKASMSRMAFTFKPDHRVTVTGGNMQQRNQDAEWTYDPAYKLLQIKGPATTDQYVLYLLVSKDAKGQVFFKMQNAPVTLKMKKQ</sequence>
<keyword evidence="2" id="KW-1185">Reference proteome</keyword>
<name>A0A6I4I2M1_9SPHI</name>
<protein>
    <recommendedName>
        <fullName evidence="3">Lipocalin-like protein</fullName>
    </recommendedName>
</protein>
<organism evidence="1 2">
    <name type="scientific">Mucilaginibacter ginkgonis</name>
    <dbReference type="NCBI Taxonomy" id="2682091"/>
    <lineage>
        <taxon>Bacteria</taxon>
        <taxon>Pseudomonadati</taxon>
        <taxon>Bacteroidota</taxon>
        <taxon>Sphingobacteriia</taxon>
        <taxon>Sphingobacteriales</taxon>
        <taxon>Sphingobacteriaceae</taxon>
        <taxon>Mucilaginibacter</taxon>
    </lineage>
</organism>
<evidence type="ECO:0000313" key="1">
    <source>
        <dbReference type="EMBL" id="QQL50724.1"/>
    </source>
</evidence>
<proteinExistence type="predicted"/>
<gene>
    <name evidence="1" type="ORF">GO620_004495</name>
</gene>
<dbReference type="EMBL" id="CP066775">
    <property type="protein sequence ID" value="QQL50724.1"/>
    <property type="molecule type" value="Genomic_DNA"/>
</dbReference>
<reference evidence="1 2" key="1">
    <citation type="submission" date="2020-12" db="EMBL/GenBank/DDBJ databases">
        <title>HMF7856_wgs.fasta genome submission.</title>
        <authorList>
            <person name="Kang H."/>
            <person name="Kim H."/>
            <person name="Joh K."/>
        </authorList>
    </citation>
    <scope>NUCLEOTIDE SEQUENCE [LARGE SCALE GENOMIC DNA]</scope>
    <source>
        <strain evidence="1 2">HMF7856</strain>
    </source>
</reference>
<dbReference type="Proteomes" id="UP000429232">
    <property type="component" value="Chromosome"/>
</dbReference>
<evidence type="ECO:0008006" key="3">
    <source>
        <dbReference type="Google" id="ProtNLM"/>
    </source>
</evidence>
<dbReference type="AlphaFoldDB" id="A0A6I4I2M1"/>
<dbReference type="RefSeq" id="WP_157526769.1">
    <property type="nucleotide sequence ID" value="NZ_CP066775.1"/>
</dbReference>
<accession>A0A6I4I2M1</accession>
<dbReference type="KEGG" id="mgik:GO620_004495"/>